<evidence type="ECO:0000256" key="9">
    <source>
        <dbReference type="ARBA" id="ARBA00023303"/>
    </source>
</evidence>
<protein>
    <submittedName>
        <fullName evidence="12">Chloride ion channel protein</fullName>
    </submittedName>
</protein>
<evidence type="ECO:0000256" key="8">
    <source>
        <dbReference type="ARBA" id="ARBA00023214"/>
    </source>
</evidence>
<organism evidence="12 13">
    <name type="scientific">Dialister hominis</name>
    <dbReference type="NCBI Taxonomy" id="2582419"/>
    <lineage>
        <taxon>Bacteria</taxon>
        <taxon>Bacillati</taxon>
        <taxon>Bacillota</taxon>
        <taxon>Negativicutes</taxon>
        <taxon>Veillonellales</taxon>
        <taxon>Veillonellaceae</taxon>
        <taxon>Dialister</taxon>
    </lineage>
</organism>
<dbReference type="PRINTS" id="PR00762">
    <property type="entry name" value="CLCHANNEL"/>
</dbReference>
<evidence type="ECO:0000313" key="13">
    <source>
        <dbReference type="Proteomes" id="UP000320585"/>
    </source>
</evidence>
<dbReference type="Gene3D" id="1.10.3080.10">
    <property type="entry name" value="Clc chloride channel"/>
    <property type="match status" value="1"/>
</dbReference>
<dbReference type="InterPro" id="IPR036721">
    <property type="entry name" value="RCK_C_sf"/>
</dbReference>
<evidence type="ECO:0000256" key="1">
    <source>
        <dbReference type="ARBA" id="ARBA00004141"/>
    </source>
</evidence>
<keyword evidence="8" id="KW-0868">Chloride</keyword>
<dbReference type="EMBL" id="AP019697">
    <property type="protein sequence ID" value="BBK24069.1"/>
    <property type="molecule type" value="Genomic_DNA"/>
</dbReference>
<evidence type="ECO:0000256" key="2">
    <source>
        <dbReference type="ARBA" id="ARBA00022448"/>
    </source>
</evidence>
<evidence type="ECO:0000256" key="5">
    <source>
        <dbReference type="ARBA" id="ARBA00023065"/>
    </source>
</evidence>
<dbReference type="InterPro" id="IPR001807">
    <property type="entry name" value="ClC"/>
</dbReference>
<dbReference type="GO" id="GO:0034707">
    <property type="term" value="C:chloride channel complex"/>
    <property type="evidence" value="ECO:0007669"/>
    <property type="project" value="UniProtKB-KW"/>
</dbReference>
<evidence type="ECO:0000256" key="7">
    <source>
        <dbReference type="ARBA" id="ARBA00023173"/>
    </source>
</evidence>
<dbReference type="GeneID" id="92715221"/>
<name>A0A8D5A3I2_9FIRM</name>
<dbReference type="CDD" id="cd01031">
    <property type="entry name" value="EriC"/>
    <property type="match status" value="1"/>
</dbReference>
<gene>
    <name evidence="12" type="ORF">Dia5BBH33_00040</name>
</gene>
<keyword evidence="2" id="KW-0813">Transport</keyword>
<dbReference type="Proteomes" id="UP000320585">
    <property type="component" value="Chromosome"/>
</dbReference>
<feature type="transmembrane region" description="Helical" evidence="10">
    <location>
        <begin position="87"/>
        <end position="104"/>
    </location>
</feature>
<reference evidence="13" key="1">
    <citation type="submission" date="2019-05" db="EMBL/GenBank/DDBJ databases">
        <title>Complete genome sequencing of Dialister sp. strain 5BBH33.</title>
        <authorList>
            <person name="Sakamoto M."/>
            <person name="Murakami T."/>
            <person name="Mori H."/>
        </authorList>
    </citation>
    <scope>NUCLEOTIDE SEQUENCE [LARGE SCALE GENOMIC DNA]</scope>
    <source>
        <strain evidence="13">5BBH33</strain>
    </source>
</reference>
<proteinExistence type="predicted"/>
<comment type="subcellular location">
    <subcellularLocation>
        <location evidence="1">Membrane</location>
        <topology evidence="1">Multi-pass membrane protein</topology>
    </subcellularLocation>
</comment>
<keyword evidence="5" id="KW-0406">Ion transport</keyword>
<dbReference type="PANTHER" id="PTHR43427:SF6">
    <property type="entry name" value="CHLORIDE CHANNEL PROTEIN CLC-E"/>
    <property type="match status" value="1"/>
</dbReference>
<feature type="transmembrane region" description="Helical" evidence="10">
    <location>
        <begin position="375"/>
        <end position="400"/>
    </location>
</feature>
<dbReference type="SUPFAM" id="SSF116726">
    <property type="entry name" value="TrkA C-terminal domain-like"/>
    <property type="match status" value="1"/>
</dbReference>
<dbReference type="PROSITE" id="PS51202">
    <property type="entry name" value="RCK_C"/>
    <property type="match status" value="1"/>
</dbReference>
<dbReference type="InterPro" id="IPR050368">
    <property type="entry name" value="ClC-type_chloride_channel"/>
</dbReference>
<dbReference type="Gene3D" id="3.30.70.1450">
    <property type="entry name" value="Regulator of K+ conductance, C-terminal domain"/>
    <property type="match status" value="1"/>
</dbReference>
<dbReference type="AlphaFoldDB" id="A0A8D5A3I2"/>
<keyword evidence="3 10" id="KW-0812">Transmembrane</keyword>
<dbReference type="PANTHER" id="PTHR43427">
    <property type="entry name" value="CHLORIDE CHANNEL PROTEIN CLC-E"/>
    <property type="match status" value="1"/>
</dbReference>
<evidence type="ECO:0000313" key="12">
    <source>
        <dbReference type="EMBL" id="BBK24069.1"/>
    </source>
</evidence>
<feature type="transmembrane region" description="Helical" evidence="10">
    <location>
        <begin position="330"/>
        <end position="363"/>
    </location>
</feature>
<dbReference type="GO" id="GO:0008324">
    <property type="term" value="F:monoatomic cation transmembrane transporter activity"/>
    <property type="evidence" value="ECO:0007669"/>
    <property type="project" value="InterPro"/>
</dbReference>
<evidence type="ECO:0000256" key="4">
    <source>
        <dbReference type="ARBA" id="ARBA00022989"/>
    </source>
</evidence>
<dbReference type="InterPro" id="IPR006037">
    <property type="entry name" value="RCK_C"/>
</dbReference>
<feature type="transmembrane region" description="Helical" evidence="10">
    <location>
        <begin position="182"/>
        <end position="206"/>
    </location>
</feature>
<keyword evidence="13" id="KW-1185">Reference proteome</keyword>
<feature type="transmembrane region" description="Helical" evidence="10">
    <location>
        <begin position="218"/>
        <end position="237"/>
    </location>
</feature>
<feature type="transmembrane region" description="Helical" evidence="10">
    <location>
        <begin position="292"/>
        <end position="310"/>
    </location>
</feature>
<dbReference type="KEGG" id="dho:Dia5BBH33_00040"/>
<feature type="transmembrane region" description="Helical" evidence="10">
    <location>
        <begin position="134"/>
        <end position="152"/>
    </location>
</feature>
<keyword evidence="4 10" id="KW-1133">Transmembrane helix</keyword>
<feature type="transmembrane region" description="Helical" evidence="10">
    <location>
        <begin position="38"/>
        <end position="60"/>
    </location>
</feature>
<sequence>MQPDSSKTDKSSSSTAFNRQLLQTYIALDNWHKFRLRLFVEGIFVGILGGLAISLFRFLLGEAEKYRIFLYNTYIIPGFSAGDFKPLLFWLAILAIAGLALYGMGRYAPEAGGSGIPQVKGVILGVMRMRWIRILWVKILAGAVGIGAGLSLGREGPSIQIGAVAAQGMSRLLGRTRMEERYLITSGASAGLAAAFNAPLAGMMFALEELHRNFSGAVLLPTMTSAITATIVTRFFFGTNTSFTITHLVPVPANHLGYVVILAITSGFAGIFFNWGLLNISKFYNLPIFRNNFMKIAFALLSACFLGFTLPDVLGGGNFLVDKLAEYPYTLSMILLLFVGKYIFTLISYGCGVSGGFFLPLLVIGALLGAAEGRVMVMMGLITDIYIPNIVIIGMVSLFAASVRSPITGTLLILEMTGDFGHLMSLALASAVAYIVAELLHGEPIYDSLLKRSLASHPDKKAEEQRTIVEVPIASGSILENKPLSRVPHLKQTVVVNVKREGQNMIPDPETVLKAGDFIYILTAAKNAERLQKLGEEQLPKDHIRKI</sequence>
<evidence type="ECO:0000256" key="6">
    <source>
        <dbReference type="ARBA" id="ARBA00023136"/>
    </source>
</evidence>
<dbReference type="SUPFAM" id="SSF81340">
    <property type="entry name" value="Clc chloride channel"/>
    <property type="match status" value="1"/>
</dbReference>
<dbReference type="RefSeq" id="WP_143332092.1">
    <property type="nucleotide sequence ID" value="NZ_AP019697.1"/>
</dbReference>
<dbReference type="Pfam" id="PF02080">
    <property type="entry name" value="TrkA_C"/>
    <property type="match status" value="1"/>
</dbReference>
<feature type="domain" description="RCK C-terminal" evidence="11">
    <location>
        <begin position="456"/>
        <end position="537"/>
    </location>
</feature>
<accession>A0A8D5A3I2</accession>
<keyword evidence="6 10" id="KW-0472">Membrane</keyword>
<dbReference type="GO" id="GO:0006813">
    <property type="term" value="P:potassium ion transport"/>
    <property type="evidence" value="ECO:0007669"/>
    <property type="project" value="InterPro"/>
</dbReference>
<dbReference type="Pfam" id="PF00654">
    <property type="entry name" value="Voltage_CLC"/>
    <property type="match status" value="1"/>
</dbReference>
<evidence type="ECO:0000259" key="11">
    <source>
        <dbReference type="PROSITE" id="PS51202"/>
    </source>
</evidence>
<keyword evidence="9" id="KW-0407">Ion channel</keyword>
<dbReference type="InterPro" id="IPR014743">
    <property type="entry name" value="Cl-channel_core"/>
</dbReference>
<evidence type="ECO:0000256" key="3">
    <source>
        <dbReference type="ARBA" id="ARBA00022692"/>
    </source>
</evidence>
<dbReference type="OrthoDB" id="9812438at2"/>
<dbReference type="GO" id="GO:0005254">
    <property type="term" value="F:chloride channel activity"/>
    <property type="evidence" value="ECO:0007669"/>
    <property type="project" value="UniProtKB-KW"/>
</dbReference>
<feature type="transmembrane region" description="Helical" evidence="10">
    <location>
        <begin position="420"/>
        <end position="440"/>
    </location>
</feature>
<evidence type="ECO:0000256" key="10">
    <source>
        <dbReference type="SAM" id="Phobius"/>
    </source>
</evidence>
<keyword evidence="7" id="KW-0869">Chloride channel</keyword>
<feature type="transmembrane region" description="Helical" evidence="10">
    <location>
        <begin position="257"/>
        <end position="280"/>
    </location>
</feature>